<dbReference type="AlphaFoldDB" id="A0A285AUL9"/>
<protein>
    <submittedName>
        <fullName evidence="1">Uncharacterized protein</fullName>
    </submittedName>
</protein>
<accession>A0A285AUL9</accession>
<organism evidence="1 2">
    <name type="scientific">Klebsiella grimontii</name>
    <dbReference type="NCBI Taxonomy" id="2058152"/>
    <lineage>
        <taxon>Bacteria</taxon>
        <taxon>Pseudomonadati</taxon>
        <taxon>Pseudomonadota</taxon>
        <taxon>Gammaproteobacteria</taxon>
        <taxon>Enterobacterales</taxon>
        <taxon>Enterobacteriaceae</taxon>
        <taxon>Klebsiella/Raoultella group</taxon>
        <taxon>Klebsiella</taxon>
    </lineage>
</organism>
<evidence type="ECO:0000313" key="1">
    <source>
        <dbReference type="EMBL" id="SNU32381.1"/>
    </source>
</evidence>
<dbReference type="RefSeq" id="WP_049103390.1">
    <property type="nucleotide sequence ID" value="NZ_CABGMQ010000068.1"/>
</dbReference>
<name>A0A285AUL9_9ENTR</name>
<dbReference type="EMBL" id="FZTC01000001">
    <property type="protein sequence ID" value="SNU32381.1"/>
    <property type="molecule type" value="Genomic_DNA"/>
</dbReference>
<gene>
    <name evidence="1" type="ORF">KOSB73_10003</name>
</gene>
<evidence type="ECO:0000313" key="2">
    <source>
        <dbReference type="Proteomes" id="UP000220639"/>
    </source>
</evidence>
<reference evidence="2" key="1">
    <citation type="submission" date="2017-08" db="EMBL/GenBank/DDBJ databases">
        <authorList>
            <person name="Brisse S."/>
        </authorList>
    </citation>
    <scope>NUCLEOTIDE SEQUENCE [LARGE SCALE GENOMIC DNA]</scope>
    <source>
        <strain evidence="2">06D021</strain>
    </source>
</reference>
<sequence length="75" mass="8648">MRITEINGEFYIKDGFVPVGGRFRSSEAASLALSSLDQEQMDVMWMEFTQKFPNTSVDSDFLRAYIETLQENTEQ</sequence>
<dbReference type="Proteomes" id="UP000220639">
    <property type="component" value="Unassembled WGS sequence"/>
</dbReference>
<proteinExistence type="predicted"/>